<dbReference type="InterPro" id="IPR019819">
    <property type="entry name" value="Carboxylesterase_B_CS"/>
</dbReference>
<accession>A0ABM1BVV4</accession>
<feature type="domain" description="Carboxylesterase type B" evidence="10">
    <location>
        <begin position="29"/>
        <end position="547"/>
    </location>
</feature>
<evidence type="ECO:0000259" key="10">
    <source>
        <dbReference type="Pfam" id="PF00135"/>
    </source>
</evidence>
<keyword evidence="4" id="KW-0378">Hydrolase</keyword>
<feature type="chain" id="PRO_5046766100" description="acetylcholinesterase" evidence="9">
    <location>
        <begin position="26"/>
        <end position="555"/>
    </location>
</feature>
<dbReference type="InterPro" id="IPR000997">
    <property type="entry name" value="Cholinesterase"/>
</dbReference>
<sequence length="555" mass="62292">MASCRSTVLIFEQLLLALFLWSAWAENIEVTTKSGVVEGIEHPVIIGEGVYVFNGIPYAKPPVGDLRFAKPVPIGSWEGKVGGEAKPNSCYQTNIHHNQEVHELWKLKVPLSEDCLYLNIYVPQNSTLGFGIDNPQPEDLIPVMVFIHGGKFHYGSASLDAYDGTVLAAATDVIVVTINYRLGPMGFLHLSNDGAPGNQGLMDQQTALRWVKENIHAFGGNPENITLFGEGSGSVCVGLHTMMEESKGLFHHAIMESMSPLFPHSSHNLEETNEVTELFAEKTGCTSKDPGEILSCLRGMEPEKLIATTEEIIHEGHEMPFVPTYGPNSMISKSPFELAEEGHFNNVVILIGTNQDEGSRALEHYIPENKEEITREEAIEVVQKVIYNKNPGTAKKIVEHYMNDIDPSNTKGNLHALKDAFGDYFYTCPCLYFTENFSKSGKHAYYYFLNFIPKRYHQAELISQGDEVEFVFGLPFQKIALEEYASSERDLSLRVMSHFATFAERGNPSLALNEWPAFHEGWPVYQELNTLTPNFAYIYNQMHCQFWRDIVGEQH</sequence>
<keyword evidence="7" id="KW-0325">Glycoprotein</keyword>
<dbReference type="Proteomes" id="UP000694941">
    <property type="component" value="Unplaced"/>
</dbReference>
<dbReference type="EC" id="3.1.1.7" evidence="2"/>
<comment type="catalytic activity">
    <reaction evidence="8">
        <text>acetylcholine + H2O = choline + acetate + H(+)</text>
        <dbReference type="Rhea" id="RHEA:17561"/>
        <dbReference type="ChEBI" id="CHEBI:15354"/>
        <dbReference type="ChEBI" id="CHEBI:15355"/>
        <dbReference type="ChEBI" id="CHEBI:15377"/>
        <dbReference type="ChEBI" id="CHEBI:15378"/>
        <dbReference type="ChEBI" id="CHEBI:30089"/>
        <dbReference type="EC" id="3.1.1.7"/>
    </reaction>
</comment>
<keyword evidence="6" id="KW-1015">Disulfide bond</keyword>
<evidence type="ECO:0000256" key="2">
    <source>
        <dbReference type="ARBA" id="ARBA00013276"/>
    </source>
</evidence>
<protein>
    <recommendedName>
        <fullName evidence="2">acetylcholinesterase</fullName>
        <ecNumber evidence="2">3.1.1.7</ecNumber>
    </recommendedName>
</protein>
<keyword evidence="11" id="KW-1185">Reference proteome</keyword>
<dbReference type="Pfam" id="PF00135">
    <property type="entry name" value="COesterase"/>
    <property type="match status" value="1"/>
</dbReference>
<evidence type="ECO:0000313" key="11">
    <source>
        <dbReference type="Proteomes" id="UP000694941"/>
    </source>
</evidence>
<evidence type="ECO:0000256" key="8">
    <source>
        <dbReference type="ARBA" id="ARBA00048484"/>
    </source>
</evidence>
<dbReference type="PROSITE" id="PS00941">
    <property type="entry name" value="CARBOXYLESTERASE_B_2"/>
    <property type="match status" value="1"/>
</dbReference>
<dbReference type="InterPro" id="IPR029058">
    <property type="entry name" value="AB_hydrolase_fold"/>
</dbReference>
<evidence type="ECO:0000256" key="6">
    <source>
        <dbReference type="ARBA" id="ARBA00023157"/>
    </source>
</evidence>
<dbReference type="GeneID" id="106473543"/>
<dbReference type="Gene3D" id="3.40.50.1820">
    <property type="entry name" value="alpha/beta hydrolase"/>
    <property type="match status" value="1"/>
</dbReference>
<reference evidence="12" key="1">
    <citation type="submission" date="2025-08" db="UniProtKB">
        <authorList>
            <consortium name="RefSeq"/>
        </authorList>
    </citation>
    <scope>IDENTIFICATION</scope>
    <source>
        <tissue evidence="12">Muscle</tissue>
    </source>
</reference>
<name>A0ABM1BVV4_LIMPO</name>
<evidence type="ECO:0000256" key="5">
    <source>
        <dbReference type="ARBA" id="ARBA00022867"/>
    </source>
</evidence>
<dbReference type="InterPro" id="IPR050654">
    <property type="entry name" value="AChE-related_enzymes"/>
</dbReference>
<dbReference type="SUPFAM" id="SSF53474">
    <property type="entry name" value="alpha/beta-Hydrolases"/>
    <property type="match status" value="1"/>
</dbReference>
<evidence type="ECO:0000313" key="12">
    <source>
        <dbReference type="RefSeq" id="XP_013789679.1"/>
    </source>
</evidence>
<keyword evidence="5" id="KW-0531">Neurotransmitter degradation</keyword>
<evidence type="ECO:0000256" key="3">
    <source>
        <dbReference type="ARBA" id="ARBA00022487"/>
    </source>
</evidence>
<keyword evidence="3" id="KW-0719">Serine esterase</keyword>
<dbReference type="PANTHER" id="PTHR43918">
    <property type="entry name" value="ACETYLCHOLINESTERASE"/>
    <property type="match status" value="1"/>
</dbReference>
<evidence type="ECO:0000256" key="7">
    <source>
        <dbReference type="ARBA" id="ARBA00023180"/>
    </source>
</evidence>
<proteinExistence type="inferred from homology"/>
<evidence type="ECO:0000256" key="9">
    <source>
        <dbReference type="SAM" id="SignalP"/>
    </source>
</evidence>
<dbReference type="PRINTS" id="PR00878">
    <property type="entry name" value="CHOLNESTRASE"/>
</dbReference>
<dbReference type="PANTHER" id="PTHR43918:SF4">
    <property type="entry name" value="CARBOXYLIC ESTER HYDROLASE"/>
    <property type="match status" value="1"/>
</dbReference>
<feature type="signal peptide" evidence="9">
    <location>
        <begin position="1"/>
        <end position="25"/>
    </location>
</feature>
<organism evidence="11 12">
    <name type="scientific">Limulus polyphemus</name>
    <name type="common">Atlantic horseshoe crab</name>
    <dbReference type="NCBI Taxonomy" id="6850"/>
    <lineage>
        <taxon>Eukaryota</taxon>
        <taxon>Metazoa</taxon>
        <taxon>Ecdysozoa</taxon>
        <taxon>Arthropoda</taxon>
        <taxon>Chelicerata</taxon>
        <taxon>Merostomata</taxon>
        <taxon>Xiphosura</taxon>
        <taxon>Limulidae</taxon>
        <taxon>Limulus</taxon>
    </lineage>
</organism>
<dbReference type="RefSeq" id="XP_013789679.1">
    <property type="nucleotide sequence ID" value="XM_013934225.2"/>
</dbReference>
<evidence type="ECO:0000256" key="1">
    <source>
        <dbReference type="ARBA" id="ARBA00005964"/>
    </source>
</evidence>
<keyword evidence="9" id="KW-0732">Signal</keyword>
<comment type="similarity">
    <text evidence="1">Belongs to the type-B carboxylesterase/lipase family.</text>
</comment>
<evidence type="ECO:0000256" key="4">
    <source>
        <dbReference type="ARBA" id="ARBA00022801"/>
    </source>
</evidence>
<gene>
    <name evidence="12" type="primary">LOC106473543</name>
</gene>
<dbReference type="InterPro" id="IPR002018">
    <property type="entry name" value="CarbesteraseB"/>
</dbReference>